<dbReference type="Gene3D" id="3.30.70.270">
    <property type="match status" value="2"/>
</dbReference>
<dbReference type="Gene3D" id="3.30.420.10">
    <property type="entry name" value="Ribonuclease H-like superfamily/Ribonuclease H"/>
    <property type="match status" value="1"/>
</dbReference>
<dbReference type="InterPro" id="IPR021109">
    <property type="entry name" value="Peptidase_aspartic_dom_sf"/>
</dbReference>
<comment type="similarity">
    <text evidence="1">Belongs to the beta type-B retroviral polymerase family. HERV class-II K(HML-2) pol subfamily.</text>
</comment>
<dbReference type="InterPro" id="IPR012337">
    <property type="entry name" value="RNaseH-like_sf"/>
</dbReference>
<evidence type="ECO:0000256" key="4">
    <source>
        <dbReference type="ARBA" id="ARBA00022695"/>
    </source>
</evidence>
<keyword evidence="3" id="KW-0808">Transferase</keyword>
<proteinExistence type="inferred from homology"/>
<gene>
    <name evidence="10" type="ORF">NDU88_005722</name>
</gene>
<feature type="region of interest" description="Disordered" evidence="8">
    <location>
        <begin position="386"/>
        <end position="455"/>
    </location>
</feature>
<evidence type="ECO:0000313" key="10">
    <source>
        <dbReference type="EMBL" id="KAJ1165294.1"/>
    </source>
</evidence>
<dbReference type="GO" id="GO:0006259">
    <property type="term" value="P:DNA metabolic process"/>
    <property type="evidence" value="ECO:0007669"/>
    <property type="project" value="UniProtKB-ARBA"/>
</dbReference>
<keyword evidence="7" id="KW-0511">Multifunctional enzyme</keyword>
<evidence type="ECO:0000256" key="5">
    <source>
        <dbReference type="ARBA" id="ARBA00022722"/>
    </source>
</evidence>
<dbReference type="InterPro" id="IPR050951">
    <property type="entry name" value="Retrovirus_Pol_polyprotein"/>
</dbReference>
<accession>A0AAV7SMR2</accession>
<dbReference type="FunFam" id="3.30.70.270:FF:000020">
    <property type="entry name" value="Transposon Tf2-6 polyprotein-like Protein"/>
    <property type="match status" value="1"/>
</dbReference>
<dbReference type="Pfam" id="PF17919">
    <property type="entry name" value="RT_RNaseH_2"/>
    <property type="match status" value="1"/>
</dbReference>
<name>A0AAV7SMR2_PLEWA</name>
<dbReference type="Pfam" id="PF22938">
    <property type="entry name" value="Integrase_p58_C"/>
    <property type="match status" value="1"/>
</dbReference>
<dbReference type="SUPFAM" id="SSF53098">
    <property type="entry name" value="Ribonuclease H-like"/>
    <property type="match status" value="1"/>
</dbReference>
<keyword evidence="6" id="KW-0255">Endonuclease</keyword>
<evidence type="ECO:0000313" key="11">
    <source>
        <dbReference type="Proteomes" id="UP001066276"/>
    </source>
</evidence>
<dbReference type="CDD" id="cd01647">
    <property type="entry name" value="RT_LTR"/>
    <property type="match status" value="1"/>
</dbReference>
<keyword evidence="6" id="KW-0378">Hydrolase</keyword>
<reference evidence="10" key="1">
    <citation type="journal article" date="2022" name="bioRxiv">
        <title>Sequencing and chromosome-scale assembly of the giantPleurodeles waltlgenome.</title>
        <authorList>
            <person name="Brown T."/>
            <person name="Elewa A."/>
            <person name="Iarovenko S."/>
            <person name="Subramanian E."/>
            <person name="Araus A.J."/>
            <person name="Petzold A."/>
            <person name="Susuki M."/>
            <person name="Suzuki K.-i.T."/>
            <person name="Hayashi T."/>
            <person name="Toyoda A."/>
            <person name="Oliveira C."/>
            <person name="Osipova E."/>
            <person name="Leigh N.D."/>
            <person name="Simon A."/>
            <person name="Yun M.H."/>
        </authorList>
    </citation>
    <scope>NUCLEOTIDE SEQUENCE</scope>
    <source>
        <strain evidence="10">20211129_DDA</strain>
        <tissue evidence="10">Liver</tissue>
    </source>
</reference>
<feature type="region of interest" description="Disordered" evidence="8">
    <location>
        <begin position="1572"/>
        <end position="1641"/>
    </location>
</feature>
<evidence type="ECO:0000256" key="1">
    <source>
        <dbReference type="ARBA" id="ARBA00010879"/>
    </source>
</evidence>
<dbReference type="EC" id="3.1.26.4" evidence="2"/>
<dbReference type="InterPro" id="IPR043502">
    <property type="entry name" value="DNA/RNA_pol_sf"/>
</dbReference>
<dbReference type="Gene3D" id="3.10.10.10">
    <property type="entry name" value="HIV Type 1 Reverse Transcriptase, subunit A, domain 1"/>
    <property type="match status" value="1"/>
</dbReference>
<dbReference type="InterPro" id="IPR054465">
    <property type="entry name" value="Integrase_p58-like_C"/>
</dbReference>
<dbReference type="PANTHER" id="PTHR37984:SF5">
    <property type="entry name" value="PROTEIN NYNRIN-LIKE"/>
    <property type="match status" value="1"/>
</dbReference>
<feature type="region of interest" description="Disordered" evidence="8">
    <location>
        <begin position="110"/>
        <end position="154"/>
    </location>
</feature>
<keyword evidence="11" id="KW-1185">Reference proteome</keyword>
<feature type="region of interest" description="Disordered" evidence="8">
    <location>
        <begin position="1450"/>
        <end position="1504"/>
    </location>
</feature>
<dbReference type="PROSITE" id="PS50878">
    <property type="entry name" value="RT_POL"/>
    <property type="match status" value="1"/>
</dbReference>
<feature type="compositionally biased region" description="Acidic residues" evidence="8">
    <location>
        <begin position="110"/>
        <end position="125"/>
    </location>
</feature>
<dbReference type="CDD" id="cd09274">
    <property type="entry name" value="RNase_HI_RT_Ty3"/>
    <property type="match status" value="1"/>
</dbReference>
<dbReference type="SUPFAM" id="SSF56672">
    <property type="entry name" value="DNA/RNA polymerases"/>
    <property type="match status" value="1"/>
</dbReference>
<evidence type="ECO:0000256" key="6">
    <source>
        <dbReference type="ARBA" id="ARBA00022759"/>
    </source>
</evidence>
<evidence type="ECO:0000256" key="8">
    <source>
        <dbReference type="SAM" id="MobiDB-lite"/>
    </source>
</evidence>
<dbReference type="InterPro" id="IPR000477">
    <property type="entry name" value="RT_dom"/>
</dbReference>
<dbReference type="InterPro" id="IPR043128">
    <property type="entry name" value="Rev_trsase/Diguanyl_cyclase"/>
</dbReference>
<comment type="caution">
    <text evidence="10">The sequence shown here is derived from an EMBL/GenBank/DDBJ whole genome shotgun (WGS) entry which is preliminary data.</text>
</comment>
<dbReference type="PANTHER" id="PTHR37984">
    <property type="entry name" value="PROTEIN CBG26694"/>
    <property type="match status" value="1"/>
</dbReference>
<evidence type="ECO:0000256" key="3">
    <source>
        <dbReference type="ARBA" id="ARBA00022679"/>
    </source>
</evidence>
<evidence type="ECO:0000259" key="9">
    <source>
        <dbReference type="PROSITE" id="PS50878"/>
    </source>
</evidence>
<evidence type="ECO:0000256" key="2">
    <source>
        <dbReference type="ARBA" id="ARBA00012180"/>
    </source>
</evidence>
<organism evidence="10 11">
    <name type="scientific">Pleurodeles waltl</name>
    <name type="common">Iberian ribbed newt</name>
    <dbReference type="NCBI Taxonomy" id="8319"/>
    <lineage>
        <taxon>Eukaryota</taxon>
        <taxon>Metazoa</taxon>
        <taxon>Chordata</taxon>
        <taxon>Craniata</taxon>
        <taxon>Vertebrata</taxon>
        <taxon>Euteleostomi</taxon>
        <taxon>Amphibia</taxon>
        <taxon>Batrachia</taxon>
        <taxon>Caudata</taxon>
        <taxon>Salamandroidea</taxon>
        <taxon>Salamandridae</taxon>
        <taxon>Pleurodelinae</taxon>
        <taxon>Pleurodeles</taxon>
    </lineage>
</organism>
<dbReference type="InterPro" id="IPR041577">
    <property type="entry name" value="RT_RNaseH_2"/>
</dbReference>
<evidence type="ECO:0000256" key="7">
    <source>
        <dbReference type="ARBA" id="ARBA00023268"/>
    </source>
</evidence>
<protein>
    <recommendedName>
        <fullName evidence="2">ribonuclease H</fullName>
        <ecNumber evidence="2">3.1.26.4</ecNumber>
    </recommendedName>
</protein>
<feature type="region of interest" description="Disordered" evidence="8">
    <location>
        <begin position="661"/>
        <end position="719"/>
    </location>
</feature>
<feature type="compositionally biased region" description="Basic and acidic residues" evidence="8">
    <location>
        <begin position="415"/>
        <end position="426"/>
    </location>
</feature>
<feature type="compositionally biased region" description="Low complexity" evidence="8">
    <location>
        <begin position="1582"/>
        <end position="1593"/>
    </location>
</feature>
<sequence length="1641" mass="179756">MVWAYFCWRDGGGLVSAIFSLTFGVADFCGCRVFGGLQVAGQNDRGGLPRPRRCYGGLLTGGTMELDLASLPTLTVVQLRGLCTERGLPATTDLRKHVLIKSLTAWAEAQEVDSEEVPEEGEVGEDASSNHSGEGGHLSLSEDEEDRSSLHTITRGRPKAIWGKGVPSGGENLSLRERELEAQLAFIALEAEKLSLEKKKWAREEKRDGGSDKEAEVSLGGGVCPRLPKGVVPAYVEGDDIDKWLGAFERAIQMRRVKSQYWGSLLWELVPNSGRDRLLTLRGEEADSYPSMKRCLTKMFGLTPEQYRLKFRDTQKTSTQSWVDFVDISVKALEGCIQGNKVSTFEGLYNLIMREHLLINCVQEKLHQYLVDFKLTNPRELGKAADDWLRTRVNQKPPGGDQKKGGHGSSQGKNQGKDDKKPKESSQESPKTSQGGGAPSHSTSKGKGYQGKNYDPAKAGKFQELAKAGKCFECHQPGHKRGDAICSPRSPPTAGQSQGIASVGLGVEVCPGLGSRYTGVTLVSVGGVDIATMATLPPSMEMYRQRPKVNGTEVEALRDTGASVTMVTEKLVSPEQVLPGVFHQVTYADSRTKLHLMAMVSLEWGGVTGPKKVAVAPALPVECLLGNDLEASEWSEVERRVHAQMLDLPEWVCAVTRSQAAQQGSAGHLDPGTMGQASRKKRKGTGSGLPAPTSTEGQEESKPEEEDLTSEGGTLPLQALPDLEELQGAGGPTREELCQGQRECPTLEGLRQTAARQEQGDTIGTHMTNGLVERFNKTLKGMIMGLSDKLRRRWDVLLPCLLFAYREVPQKGVGFSPFELLFGHPVRGPLCLVRESWEKPLRESKENVLDYVLGLWSHMAEYKKKASRNLKASQELMKLWHDQKATMPEYHPGQLVWVLEPMATRALQAKWTGPYPILEKKGEVTYLVDLGTPRNPNRILHVNRLKLHQDRADMTMLMVTDEGKEEESEPLPDLLSSNAQDGSVEGVVLSPKLTDQQQKDCKQVLEQFASLFSLTPGFTNWCVHDVDTGDSLPVKNKLYRLSHQVKANIKAEVAKMLELKVIEPSDSPWSSPVVLVPKPNPQGGKKELRFCVDYRGLKAVTRTDAHPIPRADELIDRLGAAKFLSTFDLTSGYWQIALSPGAKERPAFSTPEGHFQFKVMPFGLKNAPATFQRLVNRVLSGLESFSAAYLDDIAVFSSTWEDHLVHLKEVLQALLQAGLTIKASKCQIGQSSVVYLGHLFGGGHVQPLQPKIQTILDWEAPKTQTQVRAFLGLTGYYRRFVQNYGTIVAPLTELTSKKQPKKVIWTPECQKAFDTLKQAMCSAPVLLAPDYSKEFIVKTDASEEGIGAVLAQVNEEGQDQPVAFISRRLLPREKRWSAIEREAFAVVWSLKKLRPYLFGTHFRRDRPAAATLAGLPQPRPGLICWFVLVKKISKKETKAVILTAAVGGRRPPSGFRRKTAPRSKDRGGHSGFPAGPAGDRQKTAGRPSGTAPSTMKPARNGAGGVEGVRRVQWHPSRFSLSAQQTVKIFVGPCSGAPALPMPVAWAVQGPPGAPRHPFPPSWFWRWTPPETGWREGGRNPHGGAASSAAMAGSLGQRETAGSPFLTAALPPRPESPRKHRQPVGGASAALRHGGHGPPMSE</sequence>
<keyword evidence="4" id="KW-0548">Nucleotidyltransferase</keyword>
<dbReference type="GO" id="GO:0004523">
    <property type="term" value="F:RNA-DNA hybrid ribonuclease activity"/>
    <property type="evidence" value="ECO:0007669"/>
    <property type="project" value="UniProtKB-EC"/>
</dbReference>
<dbReference type="InterPro" id="IPR036397">
    <property type="entry name" value="RNaseH_sf"/>
</dbReference>
<dbReference type="Pfam" id="PF13975">
    <property type="entry name" value="gag-asp_proteas"/>
    <property type="match status" value="1"/>
</dbReference>
<dbReference type="Proteomes" id="UP001066276">
    <property type="component" value="Chromosome 4_2"/>
</dbReference>
<dbReference type="Gene3D" id="2.40.70.10">
    <property type="entry name" value="Acid Proteases"/>
    <property type="match status" value="1"/>
</dbReference>
<dbReference type="GO" id="GO:0003676">
    <property type="term" value="F:nucleic acid binding"/>
    <property type="evidence" value="ECO:0007669"/>
    <property type="project" value="InterPro"/>
</dbReference>
<keyword evidence="5" id="KW-0540">Nuclease</keyword>
<feature type="domain" description="Reverse transcriptase" evidence="9">
    <location>
        <begin position="1057"/>
        <end position="1240"/>
    </location>
</feature>
<dbReference type="Pfam" id="PF00078">
    <property type="entry name" value="RVT_1"/>
    <property type="match status" value="1"/>
</dbReference>
<dbReference type="SUPFAM" id="SSF50630">
    <property type="entry name" value="Acid proteases"/>
    <property type="match status" value="1"/>
</dbReference>
<dbReference type="EMBL" id="JANPWB010000008">
    <property type="protein sequence ID" value="KAJ1165294.1"/>
    <property type="molecule type" value="Genomic_DNA"/>
</dbReference>
<dbReference type="FunFam" id="3.10.20.370:FF:000001">
    <property type="entry name" value="Retrovirus-related Pol polyprotein from transposon 17.6-like protein"/>
    <property type="match status" value="1"/>
</dbReference>